<evidence type="ECO:0000256" key="1">
    <source>
        <dbReference type="SAM" id="Phobius"/>
    </source>
</evidence>
<organism evidence="2 3">
    <name type="scientific">Pythium insidiosum</name>
    <name type="common">Pythiosis disease agent</name>
    <dbReference type="NCBI Taxonomy" id="114742"/>
    <lineage>
        <taxon>Eukaryota</taxon>
        <taxon>Sar</taxon>
        <taxon>Stramenopiles</taxon>
        <taxon>Oomycota</taxon>
        <taxon>Peronosporomycetes</taxon>
        <taxon>Pythiales</taxon>
        <taxon>Pythiaceae</taxon>
        <taxon>Pythium</taxon>
    </lineage>
</organism>
<dbReference type="PANTHER" id="PTHR13018:SF135">
    <property type="entry name" value="CSC1_OSCA1-LIKE 7TM REGION DOMAIN-CONTAINING PROTEIN"/>
    <property type="match status" value="1"/>
</dbReference>
<proteinExistence type="predicted"/>
<dbReference type="GO" id="GO:0005886">
    <property type="term" value="C:plasma membrane"/>
    <property type="evidence" value="ECO:0007669"/>
    <property type="project" value="TreeGrafter"/>
</dbReference>
<keyword evidence="1" id="KW-0812">Transmembrane</keyword>
<accession>A0AAD5LCF3</accession>
<dbReference type="GO" id="GO:0005227">
    <property type="term" value="F:calcium-activated cation channel activity"/>
    <property type="evidence" value="ECO:0007669"/>
    <property type="project" value="InterPro"/>
</dbReference>
<evidence type="ECO:0008006" key="4">
    <source>
        <dbReference type="Google" id="ProtNLM"/>
    </source>
</evidence>
<sequence>MRDSLTRRRSSLAAESLDKYDAKPSVAVAKQWFETAILPRRVLDAATGRHRLVEMGEEPVGSELFPVWATSLQDLTAFGIGIGLYFRMLVTLGALFALLSLVSLPTMTYFVSDAYSGRFDERRASDNSTLDPRIWGSAVCTRTRNATLEDGTVVGVNDCPLHPRQLYQHFVVLVVIGLYVVISGFVQSRTTAFIDAQEQTAADYAVVIKDPDEDAWDPSEWKAFCEQFGRVKFVTVAVDNHELLSLLAHKRYMEEMLRMETTDPQERRAALKAATTAGGALLPPRPPAWKRALQRFSLCRDLTYWQHEIHATRARLQALLKARRDRGFPVWTVFVMFETEDAQRRCLREMTAGLCATITDCASASAVPEHVRFRGTNILRVEDPVEPSSVNWKHVGVRRGPRLLQQALISAVVVAMMVGVYHLMRALKGAYVNAPGLSLHDRRFNLFLVAYALAATDLVGCYVIYYVQFLEMHQFKEREQLSYLNKLLLFRCYNSAVVIYLLMDFTEILEPVNLLQIQAVLIANLTTTPVLQLLCPGDRLFQWCLGPFAKTQKKLNLYYSGMYWQLAERYTEITKTVGIALFFNPLLPTGLLVTALSLVVNYWVDKYCLLRLWKVPPQYDGLLARASRYHLLLLCMASLVMTGHWFNGWPFDAATLAAMKSQPTLVLRGAVGRQISHWLNGVLPFPRQSYATKTQGRMIRAVFVLIFVLLAVSLLVLVLHVLWKAWRRFISGRAQSQAKRYQATSERSVPCSQVPHLNAYVPTYESWYSDFPYLSVDLREFDAKFISWTGAHADYCLVNDVVQDAELGDAVAGVPLERLFGTCKQFDVPSDDQNEAV</sequence>
<keyword evidence="3" id="KW-1185">Reference proteome</keyword>
<evidence type="ECO:0000313" key="2">
    <source>
        <dbReference type="EMBL" id="KAJ0393765.1"/>
    </source>
</evidence>
<feature type="transmembrane region" description="Helical" evidence="1">
    <location>
        <begin position="629"/>
        <end position="646"/>
    </location>
</feature>
<feature type="transmembrane region" description="Helical" evidence="1">
    <location>
        <begin position="166"/>
        <end position="186"/>
    </location>
</feature>
<feature type="transmembrane region" description="Helical" evidence="1">
    <location>
        <begin position="698"/>
        <end position="723"/>
    </location>
</feature>
<protein>
    <recommendedName>
        <fullName evidence="4">CSC1/OSCA1-like cytosolic domain-containing protein</fullName>
    </recommendedName>
</protein>
<feature type="transmembrane region" description="Helical" evidence="1">
    <location>
        <begin position="579"/>
        <end position="604"/>
    </location>
</feature>
<dbReference type="Proteomes" id="UP001209570">
    <property type="component" value="Unassembled WGS sequence"/>
</dbReference>
<name>A0AAD5LCF3_PYTIN</name>
<keyword evidence="1" id="KW-1133">Transmembrane helix</keyword>
<gene>
    <name evidence="2" type="ORF">P43SY_004207</name>
</gene>
<feature type="transmembrane region" description="Helical" evidence="1">
    <location>
        <begin position="444"/>
        <end position="467"/>
    </location>
</feature>
<feature type="transmembrane region" description="Helical" evidence="1">
    <location>
        <begin position="488"/>
        <end position="506"/>
    </location>
</feature>
<feature type="transmembrane region" description="Helical" evidence="1">
    <location>
        <begin position="403"/>
        <end position="424"/>
    </location>
</feature>
<dbReference type="PANTHER" id="PTHR13018">
    <property type="entry name" value="PROBABLE MEMBRANE PROTEIN DUF221-RELATED"/>
    <property type="match status" value="1"/>
</dbReference>
<keyword evidence="1" id="KW-0472">Membrane</keyword>
<dbReference type="AlphaFoldDB" id="A0AAD5LCF3"/>
<feature type="transmembrane region" description="Helical" evidence="1">
    <location>
        <begin position="89"/>
        <end position="111"/>
    </location>
</feature>
<dbReference type="InterPro" id="IPR045122">
    <property type="entry name" value="Csc1-like"/>
</dbReference>
<comment type="caution">
    <text evidence="2">The sequence shown here is derived from an EMBL/GenBank/DDBJ whole genome shotgun (WGS) entry which is preliminary data.</text>
</comment>
<evidence type="ECO:0000313" key="3">
    <source>
        <dbReference type="Proteomes" id="UP001209570"/>
    </source>
</evidence>
<reference evidence="2" key="1">
    <citation type="submission" date="2021-12" db="EMBL/GenBank/DDBJ databases">
        <title>Prjna785345.</title>
        <authorList>
            <person name="Rujirawat T."/>
            <person name="Krajaejun T."/>
        </authorList>
    </citation>
    <scope>NUCLEOTIDE SEQUENCE</scope>
    <source>
        <strain evidence="2">Pi057C3</strain>
    </source>
</reference>
<dbReference type="EMBL" id="JAKCXM010000464">
    <property type="protein sequence ID" value="KAJ0393765.1"/>
    <property type="molecule type" value="Genomic_DNA"/>
</dbReference>